<protein>
    <submittedName>
        <fullName evidence="1">Uncharacterized protein</fullName>
    </submittedName>
</protein>
<dbReference type="AlphaFoldDB" id="A0A916EHI8"/>
<dbReference type="OrthoDB" id="10271627at2759"/>
<evidence type="ECO:0000313" key="1">
    <source>
        <dbReference type="EMBL" id="CAB5388828.1"/>
    </source>
</evidence>
<comment type="caution">
    <text evidence="1">The sequence shown here is derived from an EMBL/GenBank/DDBJ whole genome shotgun (WGS) entry which is preliminary data.</text>
</comment>
<dbReference type="VEuPathDB" id="FungiDB:RhiirFUN_004921"/>
<sequence length="82" mass="9233">MILLQEHFPYSITYTCSFTCTISILQLEQDISKQMKGIESGSIQNSLIEKHREHTNEKPIGKLVIVSESCVSPSPLQSDTHL</sequence>
<dbReference type="Proteomes" id="UP000684084">
    <property type="component" value="Unassembled WGS sequence"/>
</dbReference>
<name>A0A916EHI8_9GLOM</name>
<gene>
    <name evidence="1" type="ORF">CHRIB12_LOCUS20785</name>
</gene>
<reference evidence="1" key="1">
    <citation type="submission" date="2020-05" db="EMBL/GenBank/DDBJ databases">
        <authorList>
            <person name="Rincon C."/>
            <person name="Sanders R I."/>
            <person name="Robbins C."/>
            <person name="Chaturvedi A."/>
        </authorList>
    </citation>
    <scope>NUCLEOTIDE SEQUENCE</scope>
    <source>
        <strain evidence="1">CHB12</strain>
    </source>
</reference>
<accession>A0A916EHI8</accession>
<dbReference type="EMBL" id="CAGKOT010000062">
    <property type="protein sequence ID" value="CAB5388828.1"/>
    <property type="molecule type" value="Genomic_DNA"/>
</dbReference>
<organism evidence="1 2">
    <name type="scientific">Rhizophagus irregularis</name>
    <dbReference type="NCBI Taxonomy" id="588596"/>
    <lineage>
        <taxon>Eukaryota</taxon>
        <taxon>Fungi</taxon>
        <taxon>Fungi incertae sedis</taxon>
        <taxon>Mucoromycota</taxon>
        <taxon>Glomeromycotina</taxon>
        <taxon>Glomeromycetes</taxon>
        <taxon>Glomerales</taxon>
        <taxon>Glomeraceae</taxon>
        <taxon>Rhizophagus</taxon>
    </lineage>
</organism>
<evidence type="ECO:0000313" key="2">
    <source>
        <dbReference type="Proteomes" id="UP000684084"/>
    </source>
</evidence>
<proteinExistence type="predicted"/>